<name>B8HPY8_CYAP4</name>
<dbReference type="InterPro" id="IPR006439">
    <property type="entry name" value="HAD-SF_hydro_IA"/>
</dbReference>
<keyword evidence="5" id="KW-0119">Carbohydrate metabolism</keyword>
<dbReference type="KEGG" id="cyn:Cyan7425_3373"/>
<dbReference type="PANTHER" id="PTHR46193:SF18">
    <property type="entry name" value="HEXITOL PHOSPHATASE B"/>
    <property type="match status" value="1"/>
</dbReference>
<comment type="cofactor">
    <cofactor evidence="1">
        <name>Mg(2+)</name>
        <dbReference type="ChEBI" id="CHEBI:18420"/>
    </cofactor>
</comment>
<dbReference type="SFLD" id="SFLDS00003">
    <property type="entry name" value="Haloacid_Dehalogenase"/>
    <property type="match status" value="1"/>
</dbReference>
<dbReference type="NCBIfam" id="TIGR01509">
    <property type="entry name" value="HAD-SF-IA-v3"/>
    <property type="match status" value="1"/>
</dbReference>
<dbReference type="eggNOG" id="COG0637">
    <property type="taxonomic scope" value="Bacteria"/>
</dbReference>
<dbReference type="OrthoDB" id="9797743at2"/>
<dbReference type="InterPro" id="IPR051600">
    <property type="entry name" value="Beta-PGM-like"/>
</dbReference>
<keyword evidence="6" id="KW-0378">Hydrolase</keyword>
<sequence>MLYSPSPTLQALIFDMDGVLSDTMPYHLRAWQIYIAQTPELALARATDLPRMGGKRNSELLTEIMPHPISAADIQRWGAAKEAVYRELIRTEIAWLPGLIDFLQKAQYAGLRLGLGTSACAENVELMMNHDRLGDFFQARAIETDVQRGKPDPQVYLLVAERLGVEPKDCLVFEDAIAGVQAARNAGMDCWGVLTTHREAELLAVGASVCIADFTDPRLLDLFPSKPLENS</sequence>
<dbReference type="EMBL" id="CP001344">
    <property type="protein sequence ID" value="ACL45697.1"/>
    <property type="molecule type" value="Genomic_DNA"/>
</dbReference>
<evidence type="ECO:0000313" key="6">
    <source>
        <dbReference type="EMBL" id="ACL45697.1"/>
    </source>
</evidence>
<evidence type="ECO:0000256" key="5">
    <source>
        <dbReference type="ARBA" id="ARBA00023277"/>
    </source>
</evidence>
<dbReference type="HOGENOM" id="CLU_045011_13_4_3"/>
<proteinExistence type="inferred from homology"/>
<evidence type="ECO:0000256" key="2">
    <source>
        <dbReference type="ARBA" id="ARBA00006171"/>
    </source>
</evidence>
<evidence type="ECO:0000256" key="3">
    <source>
        <dbReference type="ARBA" id="ARBA00022723"/>
    </source>
</evidence>
<dbReference type="SFLD" id="SFLDG01135">
    <property type="entry name" value="C1.5.6:_HAD__Beta-PGM__Phospha"/>
    <property type="match status" value="1"/>
</dbReference>
<dbReference type="InterPro" id="IPR036412">
    <property type="entry name" value="HAD-like_sf"/>
</dbReference>
<gene>
    <name evidence="6" type="ordered locus">Cyan7425_3373</name>
</gene>
<dbReference type="Gene3D" id="1.10.150.240">
    <property type="entry name" value="Putative phosphatase, domain 2"/>
    <property type="match status" value="1"/>
</dbReference>
<keyword evidence="3" id="KW-0479">Metal-binding</keyword>
<comment type="similarity">
    <text evidence="2">Belongs to the HAD-like hydrolase superfamily. CbbY/CbbZ/Gph/YieH family.</text>
</comment>
<dbReference type="Pfam" id="PF00702">
    <property type="entry name" value="Hydrolase"/>
    <property type="match status" value="1"/>
</dbReference>
<dbReference type="GO" id="GO:0046872">
    <property type="term" value="F:metal ion binding"/>
    <property type="evidence" value="ECO:0007669"/>
    <property type="project" value="UniProtKB-KW"/>
</dbReference>
<dbReference type="Gene3D" id="3.40.50.1000">
    <property type="entry name" value="HAD superfamily/HAD-like"/>
    <property type="match status" value="1"/>
</dbReference>
<dbReference type="PANTHER" id="PTHR46193">
    <property type="entry name" value="6-PHOSPHOGLUCONATE PHOSPHATASE"/>
    <property type="match status" value="1"/>
</dbReference>
<dbReference type="SUPFAM" id="SSF56784">
    <property type="entry name" value="HAD-like"/>
    <property type="match status" value="1"/>
</dbReference>
<dbReference type="GO" id="GO:0016787">
    <property type="term" value="F:hydrolase activity"/>
    <property type="evidence" value="ECO:0007669"/>
    <property type="project" value="UniProtKB-KW"/>
</dbReference>
<dbReference type="InterPro" id="IPR023198">
    <property type="entry name" value="PGP-like_dom2"/>
</dbReference>
<organism evidence="6">
    <name type="scientific">Cyanothece sp. (strain PCC 7425 / ATCC 29141)</name>
    <dbReference type="NCBI Taxonomy" id="395961"/>
    <lineage>
        <taxon>Bacteria</taxon>
        <taxon>Bacillati</taxon>
        <taxon>Cyanobacteriota</taxon>
        <taxon>Cyanophyceae</taxon>
        <taxon>Gomontiellales</taxon>
        <taxon>Cyanothecaceae</taxon>
        <taxon>Cyanothece</taxon>
    </lineage>
</organism>
<dbReference type="InterPro" id="IPR023214">
    <property type="entry name" value="HAD_sf"/>
</dbReference>
<dbReference type="NCBIfam" id="TIGR01549">
    <property type="entry name" value="HAD-SF-IA-v1"/>
    <property type="match status" value="1"/>
</dbReference>
<dbReference type="AlphaFoldDB" id="B8HPY8"/>
<dbReference type="STRING" id="395961.Cyan7425_3373"/>
<reference evidence="6" key="1">
    <citation type="submission" date="2009-01" db="EMBL/GenBank/DDBJ databases">
        <title>Complete sequence of chromosome Cyanothece sp. PCC 7425.</title>
        <authorList>
            <consortium name="US DOE Joint Genome Institute"/>
            <person name="Lucas S."/>
            <person name="Copeland A."/>
            <person name="Lapidus A."/>
            <person name="Glavina del Rio T."/>
            <person name="Dalin E."/>
            <person name="Tice H."/>
            <person name="Bruce D."/>
            <person name="Goodwin L."/>
            <person name="Pitluck S."/>
            <person name="Sims D."/>
            <person name="Meineke L."/>
            <person name="Brettin T."/>
            <person name="Detter J.C."/>
            <person name="Han C."/>
            <person name="Larimer F."/>
            <person name="Land M."/>
            <person name="Hauser L."/>
            <person name="Kyrpides N."/>
            <person name="Ovchinnikova G."/>
            <person name="Liberton M."/>
            <person name="Stoeckel J."/>
            <person name="Banerjee A."/>
            <person name="Singh A."/>
            <person name="Page L."/>
            <person name="Sato H."/>
            <person name="Zhao L."/>
            <person name="Sherman L."/>
            <person name="Pakrasi H."/>
            <person name="Richardson P."/>
        </authorList>
    </citation>
    <scope>NUCLEOTIDE SEQUENCE</scope>
    <source>
        <strain evidence="6">PCC 7425</strain>
    </source>
</reference>
<dbReference type="PRINTS" id="PR00413">
    <property type="entry name" value="HADHALOGNASE"/>
</dbReference>
<accession>B8HPY8</accession>
<dbReference type="SFLD" id="SFLDG01129">
    <property type="entry name" value="C1.5:_HAD__Beta-PGM__Phosphata"/>
    <property type="match status" value="1"/>
</dbReference>
<evidence type="ECO:0000256" key="1">
    <source>
        <dbReference type="ARBA" id="ARBA00001946"/>
    </source>
</evidence>
<dbReference type="CDD" id="cd07505">
    <property type="entry name" value="HAD_BPGM-like"/>
    <property type="match status" value="1"/>
</dbReference>
<evidence type="ECO:0000256" key="4">
    <source>
        <dbReference type="ARBA" id="ARBA00022842"/>
    </source>
</evidence>
<keyword evidence="4" id="KW-0460">Magnesium</keyword>
<protein>
    <submittedName>
        <fullName evidence="6">HAD-superfamily hydrolase, subfamily IA, variant 3</fullName>
    </submittedName>
</protein>